<protein>
    <submittedName>
        <fullName evidence="3">Putative aldehyde dehydrogenase</fullName>
    </submittedName>
</protein>
<evidence type="ECO:0000256" key="1">
    <source>
        <dbReference type="ARBA" id="ARBA00023002"/>
    </source>
</evidence>
<dbReference type="HOGENOM" id="CLU_005391_1_4_4"/>
<dbReference type="STRING" id="999541.bgla_2g25390"/>
<dbReference type="Proteomes" id="UP000008316">
    <property type="component" value="Chromosome 2"/>
</dbReference>
<dbReference type="InterPro" id="IPR047110">
    <property type="entry name" value="GABD/Sad-like"/>
</dbReference>
<feature type="domain" description="Aldehyde dehydrogenase" evidence="2">
    <location>
        <begin position="22"/>
        <end position="210"/>
    </location>
</feature>
<proteinExistence type="predicted"/>
<keyword evidence="1" id="KW-0560">Oxidoreductase</keyword>
<dbReference type="PANTHER" id="PTHR43217">
    <property type="entry name" value="SUCCINATE SEMIALDEHYDE DEHYDROGENASE [NAD(P)+] SAD"/>
    <property type="match status" value="1"/>
</dbReference>
<accession>F2LPA1</accession>
<dbReference type="Pfam" id="PF00171">
    <property type="entry name" value="Aldedh"/>
    <property type="match status" value="1"/>
</dbReference>
<sequence length="218" mass="23489">MADRFRATPKRSLSWPVLPDHSCMAAKRFIVDARVAPAFLAKFTEAFERVVMGDPMDDRTTLGPLSSIAARDNLAGQVERAVARGARVHLGGRAVSGPGAFHEPTILTGVRRDNPACFEEFFGTVAQIHVVNGDEEAVALANDSRYGLASSIFSTDIDRAKRVGARIETGAVWINTMTSSAPELPFGGVKRSGYGRELSELGIRELINHQLVLVGKAA</sequence>
<dbReference type="AlphaFoldDB" id="F2LPA1"/>
<dbReference type="KEGG" id="bgd:bgla_2g25390"/>
<evidence type="ECO:0000313" key="4">
    <source>
        <dbReference type="Proteomes" id="UP000008316"/>
    </source>
</evidence>
<dbReference type="EMBL" id="CP002600">
    <property type="protein sequence ID" value="AEA64967.1"/>
    <property type="molecule type" value="Genomic_DNA"/>
</dbReference>
<organism evidence="3 4">
    <name type="scientific">Burkholderia gladioli (strain BSR3)</name>
    <dbReference type="NCBI Taxonomy" id="999541"/>
    <lineage>
        <taxon>Bacteria</taxon>
        <taxon>Pseudomonadati</taxon>
        <taxon>Pseudomonadota</taxon>
        <taxon>Betaproteobacteria</taxon>
        <taxon>Burkholderiales</taxon>
        <taxon>Burkholderiaceae</taxon>
        <taxon>Burkholderia</taxon>
    </lineage>
</organism>
<dbReference type="InterPro" id="IPR016163">
    <property type="entry name" value="Ald_DH_C"/>
</dbReference>
<dbReference type="InterPro" id="IPR015590">
    <property type="entry name" value="Aldehyde_DH_dom"/>
</dbReference>
<dbReference type="InterPro" id="IPR016162">
    <property type="entry name" value="Ald_DH_N"/>
</dbReference>
<name>F2LPA1_BURGS</name>
<reference evidence="3 4" key="1">
    <citation type="journal article" date="2011" name="J. Bacteriol.">
        <title>Complete genome sequence of Burkholderia gladioli BSR3.</title>
        <authorList>
            <person name="Seo Y.S."/>
            <person name="Lim J."/>
            <person name="Choi B.S."/>
            <person name="Kim H."/>
            <person name="Goo E."/>
            <person name="Lee B."/>
            <person name="Lim J.S."/>
            <person name="Choi I.Y."/>
            <person name="Moon J.S."/>
            <person name="Kim J."/>
            <person name="Hwang I."/>
        </authorList>
    </citation>
    <scope>NUCLEOTIDE SEQUENCE [LARGE SCALE GENOMIC DNA]</scope>
    <source>
        <strain evidence="3 4">BSR3</strain>
    </source>
</reference>
<dbReference type="Gene3D" id="3.40.309.10">
    <property type="entry name" value="Aldehyde Dehydrogenase, Chain A, domain 2"/>
    <property type="match status" value="1"/>
</dbReference>
<gene>
    <name evidence="3" type="ordered locus">bgla_2g25390</name>
</gene>
<dbReference type="SUPFAM" id="SSF53720">
    <property type="entry name" value="ALDH-like"/>
    <property type="match status" value="1"/>
</dbReference>
<evidence type="ECO:0000313" key="3">
    <source>
        <dbReference type="EMBL" id="AEA64967.1"/>
    </source>
</evidence>
<dbReference type="InterPro" id="IPR016161">
    <property type="entry name" value="Ald_DH/histidinol_DH"/>
</dbReference>
<keyword evidence="4" id="KW-1185">Reference proteome</keyword>
<dbReference type="eggNOG" id="COG1012">
    <property type="taxonomic scope" value="Bacteria"/>
</dbReference>
<dbReference type="GO" id="GO:0004777">
    <property type="term" value="F:succinate-semialdehyde dehydrogenase (NAD+) activity"/>
    <property type="evidence" value="ECO:0007669"/>
    <property type="project" value="TreeGrafter"/>
</dbReference>
<evidence type="ECO:0000259" key="2">
    <source>
        <dbReference type="Pfam" id="PF00171"/>
    </source>
</evidence>
<dbReference type="Gene3D" id="3.40.605.10">
    <property type="entry name" value="Aldehyde Dehydrogenase, Chain A, domain 1"/>
    <property type="match status" value="1"/>
</dbReference>
<dbReference type="PANTHER" id="PTHR43217:SF2">
    <property type="entry name" value="SUCCINATE-SEMIALDEHYDE DEHYDROGENASE [NADP(+)]"/>
    <property type="match status" value="1"/>
</dbReference>